<dbReference type="KEGG" id="rin:ACS15_5608"/>
<evidence type="ECO:0000313" key="3">
    <source>
        <dbReference type="Proteomes" id="UP000077927"/>
    </source>
</evidence>
<evidence type="ECO:0000256" key="1">
    <source>
        <dbReference type="SAM" id="MobiDB-lite"/>
    </source>
</evidence>
<protein>
    <submittedName>
        <fullName evidence="2">Uncharacterized protein</fullName>
    </submittedName>
</protein>
<evidence type="ECO:0000313" key="2">
    <source>
        <dbReference type="EMBL" id="ANH76532.1"/>
    </source>
</evidence>
<accession>A0AAC9FUJ9</accession>
<reference evidence="2 3" key="1">
    <citation type="submission" date="2015-09" db="EMBL/GenBank/DDBJ databases">
        <authorList>
            <person name="Xu Y."/>
            <person name="Nagy A."/>
            <person name="Liu N.T."/>
            <person name="Nou X."/>
        </authorList>
    </citation>
    <scope>NUCLEOTIDE SEQUENCE [LARGE SCALE GENOMIC DNA]</scope>
    <source>
        <strain evidence="2 3">FC1138</strain>
    </source>
</reference>
<dbReference type="AlphaFoldDB" id="A0AAC9FUJ9"/>
<feature type="region of interest" description="Disordered" evidence="1">
    <location>
        <begin position="1"/>
        <end position="22"/>
    </location>
</feature>
<organism evidence="2 3">
    <name type="scientific">Ralstonia insidiosa</name>
    <dbReference type="NCBI Taxonomy" id="190721"/>
    <lineage>
        <taxon>Bacteria</taxon>
        <taxon>Pseudomonadati</taxon>
        <taxon>Pseudomonadota</taxon>
        <taxon>Betaproteobacteria</taxon>
        <taxon>Burkholderiales</taxon>
        <taxon>Burkholderiaceae</taxon>
        <taxon>Ralstonia</taxon>
    </lineage>
</organism>
<proteinExistence type="predicted"/>
<dbReference type="EMBL" id="CP012606">
    <property type="protein sequence ID" value="ANH76532.1"/>
    <property type="molecule type" value="Genomic_DNA"/>
</dbReference>
<gene>
    <name evidence="2" type="ORF">ACS15_5608</name>
</gene>
<dbReference type="Proteomes" id="UP000077927">
    <property type="component" value="Chromosome 2"/>
</dbReference>
<name>A0AAC9FUJ9_9RALS</name>
<sequence>MLAGPGAAQRHTPAPPSSQVNAENIMVASSSRPLMARILSAVAP</sequence>